<evidence type="ECO:0000313" key="1">
    <source>
        <dbReference type="EMBL" id="CAE6472773.1"/>
    </source>
</evidence>
<organism evidence="1 2">
    <name type="scientific">Rhizoctonia solani</name>
    <dbReference type="NCBI Taxonomy" id="456999"/>
    <lineage>
        <taxon>Eukaryota</taxon>
        <taxon>Fungi</taxon>
        <taxon>Dikarya</taxon>
        <taxon>Basidiomycota</taxon>
        <taxon>Agaricomycotina</taxon>
        <taxon>Agaricomycetes</taxon>
        <taxon>Cantharellales</taxon>
        <taxon>Ceratobasidiaceae</taxon>
        <taxon>Rhizoctonia</taxon>
    </lineage>
</organism>
<sequence length="138" mass="15671">MIPLNPGPYQISQPNQNFLTMGDQIVGDPLTLVPPSDNPGEQEWHLDIRFGDSVTLKNLKSGRYVGVRGEPKEGSEIVVNPGPFQLKLEATEQRNSCFIYVESNDQRLYINPSPVKLESRRCVLTPRPEEPWQFAFME</sequence>
<gene>
    <name evidence="1" type="ORF">RDB_LOCUS76852</name>
</gene>
<proteinExistence type="predicted"/>
<name>A0A8H3GX41_9AGAM</name>
<evidence type="ECO:0000313" key="2">
    <source>
        <dbReference type="Proteomes" id="UP000663853"/>
    </source>
</evidence>
<dbReference type="EMBL" id="CAJMXA010001919">
    <property type="protein sequence ID" value="CAE6472773.1"/>
    <property type="molecule type" value="Genomic_DNA"/>
</dbReference>
<dbReference type="AlphaFoldDB" id="A0A8H3GX41"/>
<protein>
    <submittedName>
        <fullName evidence="1">Uncharacterized protein</fullName>
    </submittedName>
</protein>
<reference evidence="1" key="1">
    <citation type="submission" date="2021-01" db="EMBL/GenBank/DDBJ databases">
        <authorList>
            <person name="Kaushik A."/>
        </authorList>
    </citation>
    <scope>NUCLEOTIDE SEQUENCE</scope>
    <source>
        <strain evidence="1">AG6-10EEA</strain>
    </source>
</reference>
<accession>A0A8H3GX41</accession>
<dbReference type="Gene3D" id="2.80.10.50">
    <property type="match status" value="1"/>
</dbReference>
<comment type="caution">
    <text evidence="1">The sequence shown here is derived from an EMBL/GenBank/DDBJ whole genome shotgun (WGS) entry which is preliminary data.</text>
</comment>
<dbReference type="Proteomes" id="UP000663853">
    <property type="component" value="Unassembled WGS sequence"/>
</dbReference>